<feature type="transmembrane region" description="Helical" evidence="8">
    <location>
        <begin position="390"/>
        <end position="410"/>
    </location>
</feature>
<gene>
    <name evidence="9" type="ORF">BU24DRAFT_449562</name>
</gene>
<feature type="region of interest" description="Disordered" evidence="7">
    <location>
        <begin position="1"/>
        <end position="27"/>
    </location>
</feature>
<dbReference type="PANTHER" id="PTHR20772:SF2">
    <property type="entry name" value="PROTEIN FMP42"/>
    <property type="match status" value="1"/>
</dbReference>
<dbReference type="OrthoDB" id="330047at2759"/>
<dbReference type="RefSeq" id="XP_033386352.1">
    <property type="nucleotide sequence ID" value="XM_033530961.1"/>
</dbReference>
<name>A0A6A5XYK4_9PLEO</name>
<dbReference type="AlphaFoldDB" id="A0A6A5XYK4"/>
<evidence type="ECO:0000256" key="3">
    <source>
        <dbReference type="ARBA" id="ARBA00022448"/>
    </source>
</evidence>
<feature type="transmembrane region" description="Helical" evidence="8">
    <location>
        <begin position="142"/>
        <end position="162"/>
    </location>
</feature>
<reference evidence="9" key="1">
    <citation type="journal article" date="2020" name="Stud. Mycol.">
        <title>101 Dothideomycetes genomes: a test case for predicting lifestyles and emergence of pathogens.</title>
        <authorList>
            <person name="Haridas S."/>
            <person name="Albert R."/>
            <person name="Binder M."/>
            <person name="Bloem J."/>
            <person name="Labutti K."/>
            <person name="Salamov A."/>
            <person name="Andreopoulos B."/>
            <person name="Baker S."/>
            <person name="Barry K."/>
            <person name="Bills G."/>
            <person name="Bluhm B."/>
            <person name="Cannon C."/>
            <person name="Castanera R."/>
            <person name="Culley D."/>
            <person name="Daum C."/>
            <person name="Ezra D."/>
            <person name="Gonzalez J."/>
            <person name="Henrissat B."/>
            <person name="Kuo A."/>
            <person name="Liang C."/>
            <person name="Lipzen A."/>
            <person name="Lutzoni F."/>
            <person name="Magnuson J."/>
            <person name="Mondo S."/>
            <person name="Nolan M."/>
            <person name="Ohm R."/>
            <person name="Pangilinan J."/>
            <person name="Park H.-J."/>
            <person name="Ramirez L."/>
            <person name="Alfaro M."/>
            <person name="Sun H."/>
            <person name="Tritt A."/>
            <person name="Yoshinaga Y."/>
            <person name="Zwiers L.-H."/>
            <person name="Turgeon B."/>
            <person name="Goodwin S."/>
            <person name="Spatafora J."/>
            <person name="Crous P."/>
            <person name="Grigoriev I."/>
        </authorList>
    </citation>
    <scope>NUCLEOTIDE SEQUENCE</scope>
    <source>
        <strain evidence="9">CBS 175.79</strain>
    </source>
</reference>
<organism evidence="9 10">
    <name type="scientific">Aaosphaeria arxii CBS 175.79</name>
    <dbReference type="NCBI Taxonomy" id="1450172"/>
    <lineage>
        <taxon>Eukaryota</taxon>
        <taxon>Fungi</taxon>
        <taxon>Dikarya</taxon>
        <taxon>Ascomycota</taxon>
        <taxon>Pezizomycotina</taxon>
        <taxon>Dothideomycetes</taxon>
        <taxon>Pleosporomycetidae</taxon>
        <taxon>Pleosporales</taxon>
        <taxon>Pleosporales incertae sedis</taxon>
        <taxon>Aaosphaeria</taxon>
    </lineage>
</organism>
<evidence type="ECO:0000256" key="7">
    <source>
        <dbReference type="SAM" id="MobiDB-lite"/>
    </source>
</evidence>
<evidence type="ECO:0000256" key="4">
    <source>
        <dbReference type="ARBA" id="ARBA00022692"/>
    </source>
</evidence>
<feature type="transmembrane region" description="Helical" evidence="8">
    <location>
        <begin position="417"/>
        <end position="435"/>
    </location>
</feature>
<evidence type="ECO:0000313" key="9">
    <source>
        <dbReference type="EMBL" id="KAF2018013.1"/>
    </source>
</evidence>
<dbReference type="SUPFAM" id="SSF103473">
    <property type="entry name" value="MFS general substrate transporter"/>
    <property type="match status" value="1"/>
</dbReference>
<dbReference type="EMBL" id="ML978068">
    <property type="protein sequence ID" value="KAF2018013.1"/>
    <property type="molecule type" value="Genomic_DNA"/>
</dbReference>
<comment type="subcellular location">
    <subcellularLocation>
        <location evidence="1">Membrane</location>
        <topology evidence="1">Multi-pass membrane protein</topology>
    </subcellularLocation>
</comment>
<keyword evidence="6 8" id="KW-0472">Membrane</keyword>
<feature type="region of interest" description="Disordered" evidence="7">
    <location>
        <begin position="569"/>
        <end position="592"/>
    </location>
</feature>
<feature type="transmembrane region" description="Helical" evidence="8">
    <location>
        <begin position="349"/>
        <end position="370"/>
    </location>
</feature>
<feature type="transmembrane region" description="Helical" evidence="8">
    <location>
        <begin position="235"/>
        <end position="253"/>
    </location>
</feature>
<dbReference type="GO" id="GO:0000329">
    <property type="term" value="C:fungal-type vacuole membrane"/>
    <property type="evidence" value="ECO:0007669"/>
    <property type="project" value="TreeGrafter"/>
</dbReference>
<feature type="transmembrane region" description="Helical" evidence="8">
    <location>
        <begin position="115"/>
        <end position="135"/>
    </location>
</feature>
<evidence type="ECO:0000256" key="5">
    <source>
        <dbReference type="ARBA" id="ARBA00022989"/>
    </source>
</evidence>
<keyword evidence="4 8" id="KW-0812">Transmembrane</keyword>
<dbReference type="InterPro" id="IPR036259">
    <property type="entry name" value="MFS_trans_sf"/>
</dbReference>
<evidence type="ECO:0000256" key="6">
    <source>
        <dbReference type="ARBA" id="ARBA00023136"/>
    </source>
</evidence>
<accession>A0A6A5XYK4</accession>
<comment type="similarity">
    <text evidence="2">Belongs to the SLC43A transporter (TC 2.A.1.44) family.</text>
</comment>
<feature type="transmembrane region" description="Helical" evidence="8">
    <location>
        <begin position="60"/>
        <end position="80"/>
    </location>
</feature>
<feature type="compositionally biased region" description="Basic and acidic residues" evidence="7">
    <location>
        <begin position="572"/>
        <end position="592"/>
    </location>
</feature>
<evidence type="ECO:0000256" key="8">
    <source>
        <dbReference type="SAM" id="Phobius"/>
    </source>
</evidence>
<feature type="transmembrane region" description="Helical" evidence="8">
    <location>
        <begin position="506"/>
        <end position="528"/>
    </location>
</feature>
<keyword evidence="3" id="KW-0813">Transport</keyword>
<evidence type="ECO:0000256" key="2">
    <source>
        <dbReference type="ARBA" id="ARBA00006595"/>
    </source>
</evidence>
<keyword evidence="10" id="KW-1185">Reference proteome</keyword>
<feature type="transmembrane region" description="Helical" evidence="8">
    <location>
        <begin position="200"/>
        <end position="223"/>
    </location>
</feature>
<evidence type="ECO:0000313" key="10">
    <source>
        <dbReference type="Proteomes" id="UP000799778"/>
    </source>
</evidence>
<protein>
    <submittedName>
        <fullName evidence="9">MFS general substrate transporter</fullName>
    </submittedName>
</protein>
<proteinExistence type="inferred from homology"/>
<dbReference type="GeneID" id="54288358"/>
<feature type="transmembrane region" description="Helical" evidence="8">
    <location>
        <begin position="168"/>
        <end position="188"/>
    </location>
</feature>
<dbReference type="Proteomes" id="UP000799778">
    <property type="component" value="Unassembled WGS sequence"/>
</dbReference>
<dbReference type="PANTHER" id="PTHR20772">
    <property type="entry name" value="PROTEIN FMP42"/>
    <property type="match status" value="1"/>
</dbReference>
<keyword evidence="5 8" id="KW-1133">Transmembrane helix</keyword>
<dbReference type="Gene3D" id="1.20.1250.20">
    <property type="entry name" value="MFS general substrate transporter like domains"/>
    <property type="match status" value="1"/>
</dbReference>
<feature type="transmembrane region" description="Helical" evidence="8">
    <location>
        <begin position="466"/>
        <end position="486"/>
    </location>
</feature>
<dbReference type="InterPro" id="IPR052599">
    <property type="entry name" value="SLC43A_AATransporter"/>
</dbReference>
<sequence length="592" mass="64943">MSLSERLTTMEEYQPWSREASPDSRHRKMSFNPVGTWTEPAFEQPVAAFEVPKWKRMLQVFLAVIYCLLAAGVVFGYAAIKPVLIAEQVYRDQCTKDELDADVPLCYQQDLRLNLMFTIAAVSTNVAALPVGTILDRFGPRVSSIIGAISLAAGALLLAFASKLPFDGYIPGYLFLALGGPFVFIPSFQLSNTFPQYSGSILALLTGAFDSSSAMFLIYRLIYQATDGDFKLSKFFLAYLVVPVYILVVQVLLMPATSYKTVGELVTQAEESHEVIHESDDEAEDEAIIGRLQEARRAHRDSIVSEVTELLGTKDGAAQTKEEEVKKNISGVWGALHGRTAAEQVRTPWFILITLFTVLQMLRINYFVATIRSQYIEMLGYEKGVAVNDFFDFALPIGGVISIPFIGLVLDRTSTVTTLSVLVIVATTIGVLGVIPQLWAAYANVSLLVLYRPFYYTAVSDYAAKVFGFATFGKVYGLVICLAGLFNFAQSALDALTHRTFANDPIPVNLLLLSAALLVGIALVAFVARRSGKILRENIEAQAEGATERLMPGADLRGVGVGVSDYGAIEFHPQDGENGSPREESPRGRRRE</sequence>
<evidence type="ECO:0000256" key="1">
    <source>
        <dbReference type="ARBA" id="ARBA00004141"/>
    </source>
</evidence>